<dbReference type="KEGG" id="cfc:CFLV_09460"/>
<name>A0A1L7CNF9_CORFL</name>
<evidence type="ECO:0000313" key="4">
    <source>
        <dbReference type="Proteomes" id="UP000185479"/>
    </source>
</evidence>
<dbReference type="RefSeq" id="WP_075730312.1">
    <property type="nucleotide sequence ID" value="NZ_BJNB01000016.1"/>
</dbReference>
<reference evidence="2 4" key="1">
    <citation type="submission" date="2014-08" db="EMBL/GenBank/DDBJ databases">
        <title>Complete genome sequence of Corynebacterium flavescens OJ8(T)(=DSM 20296(T)), isolated from cheese.</title>
        <authorList>
            <person name="Ruckert C."/>
            <person name="Albersmeier A."/>
            <person name="Winkler A."/>
            <person name="Kalinowski J."/>
        </authorList>
    </citation>
    <scope>NUCLEOTIDE SEQUENCE [LARGE SCALE GENOMIC DNA]</scope>
    <source>
        <strain evidence="2 4">OJ8</strain>
    </source>
</reference>
<accession>A0A1L7CNF9</accession>
<protein>
    <recommendedName>
        <fullName evidence="6">Phage portal protein</fullName>
    </recommendedName>
</protein>
<feature type="compositionally biased region" description="Basic and acidic residues" evidence="1">
    <location>
        <begin position="491"/>
        <end position="506"/>
    </location>
</feature>
<feature type="region of interest" description="Disordered" evidence="1">
    <location>
        <begin position="388"/>
        <end position="416"/>
    </location>
</feature>
<keyword evidence="4" id="KW-1185">Reference proteome</keyword>
<evidence type="ECO:0008006" key="6">
    <source>
        <dbReference type="Google" id="ProtNLM"/>
    </source>
</evidence>
<dbReference type="EMBL" id="CP009246">
    <property type="protein sequence ID" value="APT87387.1"/>
    <property type="molecule type" value="Genomic_DNA"/>
</dbReference>
<gene>
    <name evidence="3" type="ORF">CFL01nite_12630</name>
    <name evidence="2" type="ORF">CFLV_09460</name>
</gene>
<sequence length="525" mass="58274">MPMPAPNTEWPPRDYAPAFETIRQDDAQLSGRLDVINERRARQNKAPYQHRSQLNGGLVGTASRFVLGKPQSERPTSHLVTHHLPIAEQLTTALADFMAGKPPSAALDPKDAGNAKAAEALDRLVSSDSFSSDWWTAVYRAGSLGWVYGRVVWNQAVQPDPWIEWVDADGGMAEFENGRQSAVTFWDVFPADKGKDVYRLLQRHTPGQIEYGLYKGTEDNIGMPVPFTEHPKAEHIAELDGLVEGTTILTGAEGITANMLSNGRPRQEWRHQPLLRYYSVSDVSRGGTLFENIDHNWSQLQHEVEAARGRLFIDESLLDSEGPGKGSYFDWFRDIYPAAPGLDPDGKATFEQIQFEMRVAEYLQLVDASTRKAVSALGLSPFTVDMDPQASGQMTATETKARTKRTRSTAETKGRHERAHLSSLLTAWLQMDADLNGYQAPQHPVIVSLPDQIEVSEEEIAANVSSVYANGLSSLVRAVAKLHPEWTPEEITHEVEQIKQERREEAPADPFAGIGLDEDPARGDE</sequence>
<proteinExistence type="predicted"/>
<dbReference type="Proteomes" id="UP000185479">
    <property type="component" value="Chromosome"/>
</dbReference>
<evidence type="ECO:0000313" key="5">
    <source>
        <dbReference type="Proteomes" id="UP000315353"/>
    </source>
</evidence>
<dbReference type="AlphaFoldDB" id="A0A1L7CNF9"/>
<feature type="region of interest" description="Disordered" evidence="1">
    <location>
        <begin position="491"/>
        <end position="525"/>
    </location>
</feature>
<dbReference type="GeneID" id="82880927"/>
<evidence type="ECO:0000256" key="1">
    <source>
        <dbReference type="SAM" id="MobiDB-lite"/>
    </source>
</evidence>
<dbReference type="EMBL" id="BJNB01000016">
    <property type="protein sequence ID" value="GEB97768.1"/>
    <property type="molecule type" value="Genomic_DNA"/>
</dbReference>
<dbReference type="OrthoDB" id="3268708at2"/>
<reference evidence="3 5" key="2">
    <citation type="submission" date="2019-06" db="EMBL/GenBank/DDBJ databases">
        <title>Whole genome shotgun sequence of Corynebacterium flavescens NBRC 14136.</title>
        <authorList>
            <person name="Hosoyama A."/>
            <person name="Uohara A."/>
            <person name="Ohji S."/>
            <person name="Ichikawa N."/>
        </authorList>
    </citation>
    <scope>NUCLEOTIDE SEQUENCE [LARGE SCALE GENOMIC DNA]</scope>
    <source>
        <strain evidence="3 5">NBRC 14136</strain>
    </source>
</reference>
<evidence type="ECO:0000313" key="2">
    <source>
        <dbReference type="EMBL" id="APT87387.1"/>
    </source>
</evidence>
<dbReference type="Proteomes" id="UP000315353">
    <property type="component" value="Unassembled WGS sequence"/>
</dbReference>
<organism evidence="2 4">
    <name type="scientific">Corynebacterium flavescens</name>
    <dbReference type="NCBI Taxonomy" id="28028"/>
    <lineage>
        <taxon>Bacteria</taxon>
        <taxon>Bacillati</taxon>
        <taxon>Actinomycetota</taxon>
        <taxon>Actinomycetes</taxon>
        <taxon>Mycobacteriales</taxon>
        <taxon>Corynebacteriaceae</taxon>
        <taxon>Corynebacterium</taxon>
    </lineage>
</organism>
<evidence type="ECO:0000313" key="3">
    <source>
        <dbReference type="EMBL" id="GEB97768.1"/>
    </source>
</evidence>
<dbReference type="STRING" id="28028.CFLV_09460"/>